<accession>A0A067KMD0</accession>
<dbReference type="InterPro" id="IPR000313">
    <property type="entry name" value="PWWP_dom"/>
</dbReference>
<evidence type="ECO:0000259" key="2">
    <source>
        <dbReference type="PROSITE" id="PS50812"/>
    </source>
</evidence>
<dbReference type="SUPFAM" id="SSF63748">
    <property type="entry name" value="Tudor/PWWP/MBT"/>
    <property type="match status" value="1"/>
</dbReference>
<dbReference type="PANTHER" id="PTHR42851:SF4">
    <property type="entry name" value="PWWP DOMAIN-CONTAINING PROTEIN"/>
    <property type="match status" value="1"/>
</dbReference>
<sequence length="1612" mass="174658">MAKAGEESFVMEGSVVETKAVEESSTVEGLTAETKAVEESSTVIEGSIVETKAVDESSSVMEVSVAEKKAIEESSIMEGSTAETKAVEESSTVMEGSIVETKAVGEEDAMMANDENLNPKVEVDLEGTRGDDAVEGVISSSEKGSVSTAKDLTTTAILKPLDEQTRVAVDGKVASGNHKEIEHPNMEGKAVEESLAVMEDSIVEAKVIDEEAAVTVNDENLNPKVEAALEETCGADAVEGVIFSSENDSVSTAKDPITTATSKSLDEQTQVAVDGKVVSMHNKEVKCPNIEVKSVEESSTIMEGSIVEDELVGEEAAAMVNDEILNPKVEAALEGPCGADAVEGVTSSSENDLVSAAKDPIAIATSKSLDEQTRVVVDEKLISLENIEITHPHREGKAVDGYSIVMEDSNMEAKDVGEEAAAIVEDESYPKIEAALEGTHGVDAVEGVISSSENDSVSTAKDPITTASSKSLDEQNQVAVDGKVVSIDKKEVTCPNVEAKAVNESSTVMEGSILETKAVEESSTVREDSIIANKVVGERTVMILTDENLNPEVEAALEGTHGADAVEGVISSSKKGSVSTAKDPITTATSKSLDEQTQVAVDGKVVSMDNEEIKCPNIEGMDTDAFNENFCFSVEELQATFETANGSTENDYDAFADMQSLQQPTQVVVEGEVAATDNMVLLNSKEDRKLLIEECSDQSNTHGSAKVDSNVEPEIGVDKQAGIQEKQGEVETSNESSENHSAIGLNSTTLCRSAQAEVTEMDDKVHTDPNSEGPVGGRLHGVLTSSGNYQHIKAEGDLMETDTGMTLTDKDKVLVSAAVVSEPSEKDQGLKLKESLDNNVSDTAKVDSNIGQLMDAQEQVAHVDQLGEEDKKAGQNSEAEAVFIRTEIKCPVTNGGQTVNSVVTLNPKTGLEGPAEGDQYMRAEESLDESASRDLFETESNVGKETAVDEHEQIGLKEGQEMEAEELDTDSEQPRFTENTVKLHQASYQLPPDDEGEFIVSDLVWGKVRSHPWWPGQIFDPSDASEKAMKYHKKDCFLVAYFGDRTFAWNEASLLKSFRSNFSQVEKQSNLESFQNAVNCALEEVSRRVEFGLACSCIPKDTYDKIKLQMVENAGIREESSKRYGVDKSFHANLFEPGKLLEYMKALAQSPAGGADKLELVITKSQLLAFYRLKGYSQLSEFQFCGGLLENADSLHFADEVVHASPVCGDDGQISSSQEVLQTQRSSYNKRKHNLKDTILPRKKERSMSELMDESWDSIDDELGSDEKANNKLVSPSGKKRKGSDSFADDSAMEGRKTISLAKVSTTAPPVPKPSFKIGECIRRVASQMTGSPSILKANSQKQEGSSDGLVGDGSDVSFQNNEDAEMRRMTVPTEYSSLDELLSQLTTAARDPLTRCSSSTIIVSFFSDFRNSVIMEQHDKVGGKRRHSVGASPETFEFEDMGDTYWTDRVIQNGSEEQPSRKSRKRDNLFVPVELDKPANKSNSRKRYSDVNCGQAAEKPAGSVDEKAPAELVMHFPVVDSVPSEISLNKMFRRFGPLKESETEVDKDTNRARVVFKRCSDAEAAYGSAPKFNIFGSMLVNYQLNYTISVPFKSEPVVTLQEEDATLFLQY</sequence>
<dbReference type="SMART" id="SM00293">
    <property type="entry name" value="PWWP"/>
    <property type="match status" value="1"/>
</dbReference>
<reference evidence="3 4" key="1">
    <citation type="journal article" date="2014" name="PLoS ONE">
        <title>Global Analysis of Gene Expression Profiles in Physic Nut (Jatropha curcas L.) Seedlings Exposed to Salt Stress.</title>
        <authorList>
            <person name="Zhang L."/>
            <person name="Zhang C."/>
            <person name="Wu P."/>
            <person name="Chen Y."/>
            <person name="Li M."/>
            <person name="Jiang H."/>
            <person name="Wu G."/>
        </authorList>
    </citation>
    <scope>NUCLEOTIDE SEQUENCE [LARGE SCALE GENOMIC DNA]</scope>
    <source>
        <strain evidence="4">cv. GZQX0401</strain>
        <tissue evidence="3">Young leaves</tissue>
    </source>
</reference>
<feature type="region of interest" description="Disordered" evidence="1">
    <location>
        <begin position="1332"/>
        <end position="1356"/>
    </location>
</feature>
<feature type="region of interest" description="Disordered" evidence="1">
    <location>
        <begin position="696"/>
        <end position="779"/>
    </location>
</feature>
<dbReference type="EMBL" id="KK914406">
    <property type="protein sequence ID" value="KDP37396.1"/>
    <property type="molecule type" value="Genomic_DNA"/>
</dbReference>
<dbReference type="Pfam" id="PF00855">
    <property type="entry name" value="PWWP"/>
    <property type="match status" value="1"/>
</dbReference>
<feature type="region of interest" description="Disordered" evidence="1">
    <location>
        <begin position="1454"/>
        <end position="1505"/>
    </location>
</feature>
<feature type="compositionally biased region" description="Polar residues" evidence="1">
    <location>
        <begin position="1332"/>
        <end position="1344"/>
    </location>
</feature>
<dbReference type="PANTHER" id="PTHR42851">
    <property type="entry name" value="ALDOLASE-RELATED"/>
    <property type="match status" value="1"/>
</dbReference>
<name>A0A067KMD0_JATCU</name>
<feature type="compositionally biased region" description="Polar residues" evidence="1">
    <location>
        <begin position="730"/>
        <end position="752"/>
    </location>
</feature>
<dbReference type="Gene3D" id="2.30.30.140">
    <property type="match status" value="1"/>
</dbReference>
<dbReference type="CDD" id="cd05162">
    <property type="entry name" value="PWWP"/>
    <property type="match status" value="1"/>
</dbReference>
<dbReference type="InterPro" id="IPR053063">
    <property type="entry name" value="PWWP_domain_containing_PDP"/>
</dbReference>
<evidence type="ECO:0000313" key="3">
    <source>
        <dbReference type="EMBL" id="KDP37396.1"/>
    </source>
</evidence>
<keyword evidence="4" id="KW-1185">Reference proteome</keyword>
<proteinExistence type="predicted"/>
<evidence type="ECO:0000313" key="4">
    <source>
        <dbReference type="Proteomes" id="UP000027138"/>
    </source>
</evidence>
<protein>
    <recommendedName>
        <fullName evidence="2">PWWP domain-containing protein</fullName>
    </recommendedName>
</protein>
<dbReference type="PROSITE" id="PS50812">
    <property type="entry name" value="PWWP"/>
    <property type="match status" value="1"/>
</dbReference>
<feature type="region of interest" description="Disordered" evidence="1">
    <location>
        <begin position="1262"/>
        <end position="1292"/>
    </location>
</feature>
<evidence type="ECO:0000256" key="1">
    <source>
        <dbReference type="SAM" id="MobiDB-lite"/>
    </source>
</evidence>
<feature type="compositionally biased region" description="Low complexity" evidence="1">
    <location>
        <begin position="1346"/>
        <end position="1356"/>
    </location>
</feature>
<gene>
    <name evidence="3" type="ORF">JCGZ_08407</name>
</gene>
<dbReference type="STRING" id="180498.A0A067KMD0"/>
<organism evidence="3 4">
    <name type="scientific">Jatropha curcas</name>
    <name type="common">Barbados nut</name>
    <dbReference type="NCBI Taxonomy" id="180498"/>
    <lineage>
        <taxon>Eukaryota</taxon>
        <taxon>Viridiplantae</taxon>
        <taxon>Streptophyta</taxon>
        <taxon>Embryophyta</taxon>
        <taxon>Tracheophyta</taxon>
        <taxon>Spermatophyta</taxon>
        <taxon>Magnoliopsida</taxon>
        <taxon>eudicotyledons</taxon>
        <taxon>Gunneridae</taxon>
        <taxon>Pentapetalae</taxon>
        <taxon>rosids</taxon>
        <taxon>fabids</taxon>
        <taxon>Malpighiales</taxon>
        <taxon>Euphorbiaceae</taxon>
        <taxon>Crotonoideae</taxon>
        <taxon>Jatropheae</taxon>
        <taxon>Jatropha</taxon>
    </lineage>
</organism>
<feature type="domain" description="PWWP" evidence="2">
    <location>
        <begin position="1000"/>
        <end position="1049"/>
    </location>
</feature>
<dbReference type="OrthoDB" id="62853at2759"/>
<dbReference type="Proteomes" id="UP000027138">
    <property type="component" value="Unassembled WGS sequence"/>
</dbReference>